<dbReference type="EMBL" id="NFZT01000001">
    <property type="protein sequence ID" value="OWV32259.1"/>
    <property type="molecule type" value="Genomic_DNA"/>
</dbReference>
<feature type="binding site" evidence="5">
    <location>
        <position position="241"/>
    </location>
    <ligand>
        <name>pyridoxal 5'-phosphate</name>
        <dbReference type="ChEBI" id="CHEBI:597326"/>
    </ligand>
</feature>
<keyword evidence="2 5" id="KW-0210">Decarboxylase</keyword>
<dbReference type="RefSeq" id="WP_088711058.1">
    <property type="nucleotide sequence ID" value="NZ_NFZT01000001.1"/>
</dbReference>
<evidence type="ECO:0000259" key="9">
    <source>
        <dbReference type="Pfam" id="PF00278"/>
    </source>
</evidence>
<dbReference type="InterPro" id="IPR022644">
    <property type="entry name" value="De-COase2_N"/>
</dbReference>
<feature type="binding site" evidence="5">
    <location>
        <begin position="277"/>
        <end position="280"/>
    </location>
    <ligand>
        <name>pyridoxal 5'-phosphate</name>
        <dbReference type="ChEBI" id="CHEBI:597326"/>
    </ligand>
</feature>
<keyword evidence="5" id="KW-0028">Amino-acid biosynthesis</keyword>
<dbReference type="SUPFAM" id="SSF51419">
    <property type="entry name" value="PLP-binding barrel"/>
    <property type="match status" value="1"/>
</dbReference>
<dbReference type="InterPro" id="IPR009006">
    <property type="entry name" value="Ala_racemase/Decarboxylase_C"/>
</dbReference>
<gene>
    <name evidence="5" type="primary">lysA</name>
    <name evidence="11" type="ORF">B5C34_01530</name>
</gene>
<dbReference type="Pfam" id="PF02784">
    <property type="entry name" value="Orn_Arg_deC_N"/>
    <property type="match status" value="1"/>
</dbReference>
<dbReference type="UniPathway" id="UPA00034">
    <property type="reaction ID" value="UER00027"/>
</dbReference>
<name>A0A219B354_9SPHN</name>
<evidence type="ECO:0000313" key="12">
    <source>
        <dbReference type="Proteomes" id="UP000198462"/>
    </source>
</evidence>
<evidence type="ECO:0000313" key="11">
    <source>
        <dbReference type="EMBL" id="OWV32259.1"/>
    </source>
</evidence>
<dbReference type="PRINTS" id="PR01181">
    <property type="entry name" value="DAPDCRBXLASE"/>
</dbReference>
<dbReference type="GO" id="GO:0030170">
    <property type="term" value="F:pyridoxal phosphate binding"/>
    <property type="evidence" value="ECO:0007669"/>
    <property type="project" value="UniProtKB-UniRule"/>
</dbReference>
<dbReference type="Pfam" id="PF00278">
    <property type="entry name" value="Orn_DAP_Arg_deC"/>
    <property type="match status" value="1"/>
</dbReference>
<dbReference type="InterPro" id="IPR022643">
    <property type="entry name" value="De-COase2_C"/>
</dbReference>
<keyword evidence="4 5" id="KW-0456">Lyase</keyword>
<keyword evidence="5 8" id="KW-0457">Lysine biosynthesis</keyword>
<feature type="active site" description="Proton donor" evidence="7">
    <location>
        <position position="345"/>
    </location>
</feature>
<feature type="binding site" evidence="5">
    <location>
        <position position="346"/>
    </location>
    <ligand>
        <name>substrate</name>
    </ligand>
</feature>
<comment type="similarity">
    <text evidence="5">Belongs to the Orn/Lys/Arg decarboxylase class-II family. LysA subfamily.</text>
</comment>
<comment type="cofactor">
    <cofactor evidence="1 5 7 8">
        <name>pyridoxal 5'-phosphate</name>
        <dbReference type="ChEBI" id="CHEBI:597326"/>
    </cofactor>
</comment>
<feature type="binding site" evidence="5">
    <location>
        <position position="316"/>
    </location>
    <ligand>
        <name>substrate</name>
    </ligand>
</feature>
<dbReference type="Gene3D" id="2.40.37.10">
    <property type="entry name" value="Lyase, Ornithine Decarboxylase, Chain A, domain 1"/>
    <property type="match status" value="1"/>
</dbReference>
<dbReference type="NCBIfam" id="TIGR01048">
    <property type="entry name" value="lysA"/>
    <property type="match status" value="1"/>
</dbReference>
<comment type="function">
    <text evidence="5">Specifically catalyzes the decarboxylation of meso-diaminopimelate (meso-DAP) to L-lysine.</text>
</comment>
<dbReference type="InterPro" id="IPR022653">
    <property type="entry name" value="De-COase2_pyr-phos_BS"/>
</dbReference>
<comment type="subunit">
    <text evidence="5">Homodimer.</text>
</comment>
<evidence type="ECO:0000259" key="10">
    <source>
        <dbReference type="Pfam" id="PF02784"/>
    </source>
</evidence>
<dbReference type="PRINTS" id="PR01179">
    <property type="entry name" value="ODADCRBXLASE"/>
</dbReference>
<dbReference type="InterPro" id="IPR029066">
    <property type="entry name" value="PLP-binding_barrel"/>
</dbReference>
<dbReference type="FunFam" id="3.20.20.10:FF:000003">
    <property type="entry name" value="Diaminopimelate decarboxylase"/>
    <property type="match status" value="1"/>
</dbReference>
<dbReference type="Gene3D" id="3.20.20.10">
    <property type="entry name" value="Alanine racemase"/>
    <property type="match status" value="1"/>
</dbReference>
<dbReference type="GO" id="GO:0008836">
    <property type="term" value="F:diaminopimelate decarboxylase activity"/>
    <property type="evidence" value="ECO:0007669"/>
    <property type="project" value="UniProtKB-UniRule"/>
</dbReference>
<dbReference type="OrthoDB" id="9802241at2"/>
<dbReference type="AlphaFoldDB" id="A0A219B354"/>
<feature type="domain" description="Orn/DAP/Arg decarboxylase 2 N-terminal" evidence="10">
    <location>
        <begin position="43"/>
        <end position="283"/>
    </location>
</feature>
<dbReference type="PROSITE" id="PS00878">
    <property type="entry name" value="ODR_DC_2_1"/>
    <property type="match status" value="1"/>
</dbReference>
<feature type="modified residue" description="N6-(pyridoxal phosphate)lysine" evidence="5 7">
    <location>
        <position position="62"/>
    </location>
</feature>
<evidence type="ECO:0000256" key="2">
    <source>
        <dbReference type="ARBA" id="ARBA00022793"/>
    </source>
</evidence>
<evidence type="ECO:0000256" key="4">
    <source>
        <dbReference type="ARBA" id="ARBA00023239"/>
    </source>
</evidence>
<dbReference type="HAMAP" id="MF_02120">
    <property type="entry name" value="LysA"/>
    <property type="match status" value="1"/>
</dbReference>
<feature type="binding site" evidence="5">
    <location>
        <position position="374"/>
    </location>
    <ligand>
        <name>substrate</name>
    </ligand>
</feature>
<evidence type="ECO:0000256" key="7">
    <source>
        <dbReference type="PIRSR" id="PIRSR600183-50"/>
    </source>
</evidence>
<protein>
    <recommendedName>
        <fullName evidence="5 6">Diaminopimelate decarboxylase</fullName>
        <shortName evidence="5">DAP decarboxylase</shortName>
        <shortName evidence="5">DAPDC</shortName>
        <ecNumber evidence="5 6">4.1.1.20</ecNumber>
    </recommendedName>
</protein>
<dbReference type="PANTHER" id="PTHR43727">
    <property type="entry name" value="DIAMINOPIMELATE DECARBOXYLASE"/>
    <property type="match status" value="1"/>
</dbReference>
<dbReference type="GO" id="GO:0009089">
    <property type="term" value="P:lysine biosynthetic process via diaminopimelate"/>
    <property type="evidence" value="ECO:0007669"/>
    <property type="project" value="UniProtKB-UniRule"/>
</dbReference>
<keyword evidence="3 5" id="KW-0663">Pyridoxal phosphate</keyword>
<comment type="catalytic activity">
    <reaction evidence="5 8">
        <text>meso-2,6-diaminopimelate + H(+) = L-lysine + CO2</text>
        <dbReference type="Rhea" id="RHEA:15101"/>
        <dbReference type="ChEBI" id="CHEBI:15378"/>
        <dbReference type="ChEBI" id="CHEBI:16526"/>
        <dbReference type="ChEBI" id="CHEBI:32551"/>
        <dbReference type="ChEBI" id="CHEBI:57791"/>
        <dbReference type="EC" id="4.1.1.20"/>
    </reaction>
</comment>
<evidence type="ECO:0000256" key="8">
    <source>
        <dbReference type="RuleBase" id="RU003738"/>
    </source>
</evidence>
<comment type="pathway">
    <text evidence="5 8">Amino-acid biosynthesis; L-lysine biosynthesis via DAP pathway; L-lysine from DL-2,6-diaminopimelate: step 1/1.</text>
</comment>
<feature type="binding site" evidence="5">
    <location>
        <position position="374"/>
    </location>
    <ligand>
        <name>pyridoxal 5'-phosphate</name>
        <dbReference type="ChEBI" id="CHEBI:597326"/>
    </ligand>
</feature>
<dbReference type="SUPFAM" id="SSF50621">
    <property type="entry name" value="Alanine racemase C-terminal domain-like"/>
    <property type="match status" value="1"/>
</dbReference>
<feature type="domain" description="Orn/DAP/Arg decarboxylase 2 C-terminal" evidence="9">
    <location>
        <begin position="29"/>
        <end position="372"/>
    </location>
</feature>
<dbReference type="Proteomes" id="UP000198462">
    <property type="component" value="Unassembled WGS sequence"/>
</dbReference>
<accession>A0A219B354</accession>
<evidence type="ECO:0000256" key="6">
    <source>
        <dbReference type="NCBIfam" id="TIGR01048"/>
    </source>
</evidence>
<evidence type="ECO:0000256" key="5">
    <source>
        <dbReference type="HAMAP-Rule" id="MF_02120"/>
    </source>
</evidence>
<dbReference type="EC" id="4.1.1.20" evidence="5 6"/>
<organism evidence="11 12">
    <name type="scientific">Pacificimonas flava</name>
    <dbReference type="NCBI Taxonomy" id="1234595"/>
    <lineage>
        <taxon>Bacteria</taxon>
        <taxon>Pseudomonadati</taxon>
        <taxon>Pseudomonadota</taxon>
        <taxon>Alphaproteobacteria</taxon>
        <taxon>Sphingomonadales</taxon>
        <taxon>Sphingosinicellaceae</taxon>
        <taxon>Pacificimonas</taxon>
    </lineage>
</organism>
<dbReference type="PANTHER" id="PTHR43727:SF2">
    <property type="entry name" value="GROUP IV DECARBOXYLASE"/>
    <property type="match status" value="1"/>
</dbReference>
<feature type="binding site" evidence="5">
    <location>
        <position position="280"/>
    </location>
    <ligand>
        <name>substrate</name>
    </ligand>
</feature>
<dbReference type="CDD" id="cd06828">
    <property type="entry name" value="PLPDE_III_DapDC"/>
    <property type="match status" value="1"/>
</dbReference>
<keyword evidence="12" id="KW-1185">Reference proteome</keyword>
<comment type="caution">
    <text evidence="11">The sequence shown here is derived from an EMBL/GenBank/DDBJ whole genome shotgun (WGS) entry which is preliminary data.</text>
</comment>
<dbReference type="InterPro" id="IPR002986">
    <property type="entry name" value="DAP_deCOOHase_LysA"/>
</dbReference>
<evidence type="ECO:0000256" key="3">
    <source>
        <dbReference type="ARBA" id="ARBA00022898"/>
    </source>
</evidence>
<proteinExistence type="inferred from homology"/>
<reference evidence="12" key="1">
    <citation type="submission" date="2017-05" db="EMBL/GenBank/DDBJ databases">
        <authorList>
            <person name="Lin X."/>
        </authorList>
    </citation>
    <scope>NUCLEOTIDE SEQUENCE [LARGE SCALE GENOMIC DNA]</scope>
    <source>
        <strain evidence="12">JLT2012</strain>
    </source>
</reference>
<evidence type="ECO:0000256" key="1">
    <source>
        <dbReference type="ARBA" id="ARBA00001933"/>
    </source>
</evidence>
<sequence>MDFFQHRDGVLHAEDVDLERLAEEIGTPFYCYSEATLVRHLNVFREGVASCGKDPLVAYAVKANPNQAVIACLAREGAGADVVSIGELRRALAAGVPADRIVFSGVGKTREEMAEALAADILQFNLESTSEADMLAEVARAAGRRPRAAFRVNPDVDAGTHAKISTGRAENKFGIPIDTAAQAFSAAAASGDIDMVGVAVHIGSQLTDLSPLEAAFRRVGDLIGELRAGGHDIRTADLGGGLGIPYSPDSAEPPLPADYGKMVAAITEDWNVRLIFEPGRLITGNAGILVSRVIRLKQGVGRCFVIIDAAMNDLMRPTLYDAYHGIEAVRPRGGEVVADIVGPVCETGDTFARDRALPRLEAGDLIVFRTAGAYSATMASTYNSRLLTPEVLVSGERSAVIRPRRTYEDLIGQDRIPDWIAKE</sequence>
<feature type="binding site" evidence="5">
    <location>
        <position position="320"/>
    </location>
    <ligand>
        <name>substrate</name>
    </ligand>
</feature>
<dbReference type="InterPro" id="IPR000183">
    <property type="entry name" value="Orn/DAP/Arg_de-COase"/>
</dbReference>